<dbReference type="SUPFAM" id="SSF55729">
    <property type="entry name" value="Acyl-CoA N-acyltransferases (Nat)"/>
    <property type="match status" value="1"/>
</dbReference>
<dbReference type="PANTHER" id="PTHR43877:SF2">
    <property type="entry name" value="AMINOALKYLPHOSPHONATE N-ACETYLTRANSFERASE-RELATED"/>
    <property type="match status" value="1"/>
</dbReference>
<dbReference type="InterPro" id="IPR016181">
    <property type="entry name" value="Acyl_CoA_acyltransferase"/>
</dbReference>
<protein>
    <submittedName>
        <fullName evidence="5">GNAT family N-acetyltransferase</fullName>
    </submittedName>
</protein>
<dbReference type="Pfam" id="PF00583">
    <property type="entry name" value="Acetyltransf_1"/>
    <property type="match status" value="1"/>
</dbReference>
<evidence type="ECO:0000256" key="1">
    <source>
        <dbReference type="ARBA" id="ARBA00022679"/>
    </source>
</evidence>
<dbReference type="InterPro" id="IPR050832">
    <property type="entry name" value="Bact_Acetyltransf"/>
</dbReference>
<dbReference type="EMBL" id="JAAKZV010000388">
    <property type="protein sequence ID" value="NGN70029.1"/>
    <property type="molecule type" value="Genomic_DNA"/>
</dbReference>
<evidence type="ECO:0000256" key="2">
    <source>
        <dbReference type="ARBA" id="ARBA00023315"/>
    </source>
</evidence>
<dbReference type="GO" id="GO:0016747">
    <property type="term" value="F:acyltransferase activity, transferring groups other than amino-acyl groups"/>
    <property type="evidence" value="ECO:0007669"/>
    <property type="project" value="InterPro"/>
</dbReference>
<reference evidence="5 6" key="1">
    <citation type="submission" date="2020-02" db="EMBL/GenBank/DDBJ databases">
        <title>Whole-genome analyses of novel actinobacteria.</title>
        <authorList>
            <person name="Sahin N."/>
        </authorList>
    </citation>
    <scope>NUCLEOTIDE SEQUENCE [LARGE SCALE GENOMIC DNA]</scope>
    <source>
        <strain evidence="5 6">A7024</strain>
    </source>
</reference>
<keyword evidence="2" id="KW-0012">Acyltransferase</keyword>
<evidence type="ECO:0000313" key="5">
    <source>
        <dbReference type="EMBL" id="NGN70029.1"/>
    </source>
</evidence>
<sequence>PHDLPTLVTLRNTAANRLLAAGIDQWHPHEMGEDHFRSILTKGEIWLAEADDGTPLGAYELWWDDEPAWGPQPPTAGYIHRLMTDTTVAPPGTGRTLLRNAESRIAEVGRTLARLDCLATNPRLRAYYEAAGYAPVGTKEGKPVAGGGTRSFTLLEKELKAPKKPKDPTSRM</sequence>
<feature type="non-terminal residue" evidence="5">
    <location>
        <position position="1"/>
    </location>
</feature>
<feature type="compositionally biased region" description="Basic and acidic residues" evidence="3">
    <location>
        <begin position="155"/>
        <end position="172"/>
    </location>
</feature>
<dbReference type="InterPro" id="IPR000182">
    <property type="entry name" value="GNAT_dom"/>
</dbReference>
<dbReference type="Gene3D" id="3.40.630.30">
    <property type="match status" value="1"/>
</dbReference>
<keyword evidence="1 5" id="KW-0808">Transferase</keyword>
<evidence type="ECO:0000259" key="4">
    <source>
        <dbReference type="PROSITE" id="PS51186"/>
    </source>
</evidence>
<dbReference type="RefSeq" id="WP_165245483.1">
    <property type="nucleotide sequence ID" value="NZ_JAAKZV010000388.1"/>
</dbReference>
<feature type="region of interest" description="Disordered" evidence="3">
    <location>
        <begin position="139"/>
        <end position="172"/>
    </location>
</feature>
<dbReference type="AlphaFoldDB" id="A0A6G4UCT5"/>
<name>A0A6G4UCT5_9ACTN</name>
<gene>
    <name evidence="5" type="ORF">G5C51_39845</name>
</gene>
<evidence type="ECO:0000313" key="6">
    <source>
        <dbReference type="Proteomes" id="UP000481583"/>
    </source>
</evidence>
<dbReference type="Proteomes" id="UP000481583">
    <property type="component" value="Unassembled WGS sequence"/>
</dbReference>
<dbReference type="PANTHER" id="PTHR43877">
    <property type="entry name" value="AMINOALKYLPHOSPHONATE N-ACETYLTRANSFERASE-RELATED-RELATED"/>
    <property type="match status" value="1"/>
</dbReference>
<accession>A0A6G4UCT5</accession>
<keyword evidence="6" id="KW-1185">Reference proteome</keyword>
<organism evidence="5 6">
    <name type="scientific">Streptomyces coryli</name>
    <dbReference type="NCBI Taxonomy" id="1128680"/>
    <lineage>
        <taxon>Bacteria</taxon>
        <taxon>Bacillati</taxon>
        <taxon>Actinomycetota</taxon>
        <taxon>Actinomycetes</taxon>
        <taxon>Kitasatosporales</taxon>
        <taxon>Streptomycetaceae</taxon>
        <taxon>Streptomyces</taxon>
    </lineage>
</organism>
<evidence type="ECO:0000256" key="3">
    <source>
        <dbReference type="SAM" id="MobiDB-lite"/>
    </source>
</evidence>
<feature type="domain" description="N-acetyltransferase" evidence="4">
    <location>
        <begin position="1"/>
        <end position="160"/>
    </location>
</feature>
<proteinExistence type="predicted"/>
<comment type="caution">
    <text evidence="5">The sequence shown here is derived from an EMBL/GenBank/DDBJ whole genome shotgun (WGS) entry which is preliminary data.</text>
</comment>
<dbReference type="PROSITE" id="PS51186">
    <property type="entry name" value="GNAT"/>
    <property type="match status" value="1"/>
</dbReference>